<dbReference type="PANTHER" id="PTHR43615:SF1">
    <property type="entry name" value="PPDK_N DOMAIN-CONTAINING PROTEIN"/>
    <property type="match status" value="1"/>
</dbReference>
<dbReference type="InterPro" id="IPR036637">
    <property type="entry name" value="Phosphohistidine_dom_sf"/>
</dbReference>
<dbReference type="SUPFAM" id="SSF52009">
    <property type="entry name" value="Phosphohistidine domain"/>
    <property type="match status" value="1"/>
</dbReference>
<feature type="domain" description="PEP-utilising enzyme mobile" evidence="1">
    <location>
        <begin position="42"/>
        <end position="113"/>
    </location>
</feature>
<dbReference type="PANTHER" id="PTHR43615">
    <property type="entry name" value="PHOSPHOENOLPYRUVATE SYNTHASE-RELATED"/>
    <property type="match status" value="1"/>
</dbReference>
<feature type="non-terminal residue" evidence="2">
    <location>
        <position position="1"/>
    </location>
</feature>
<dbReference type="GO" id="GO:0016772">
    <property type="term" value="F:transferase activity, transferring phosphorus-containing groups"/>
    <property type="evidence" value="ECO:0007669"/>
    <property type="project" value="InterPro"/>
</dbReference>
<dbReference type="Pfam" id="PF00391">
    <property type="entry name" value="PEP-utilizers"/>
    <property type="match status" value="1"/>
</dbReference>
<organism evidence="2 3">
    <name type="scientific">Leptotrombidium deliense</name>
    <dbReference type="NCBI Taxonomy" id="299467"/>
    <lineage>
        <taxon>Eukaryota</taxon>
        <taxon>Metazoa</taxon>
        <taxon>Ecdysozoa</taxon>
        <taxon>Arthropoda</taxon>
        <taxon>Chelicerata</taxon>
        <taxon>Arachnida</taxon>
        <taxon>Acari</taxon>
        <taxon>Acariformes</taxon>
        <taxon>Trombidiformes</taxon>
        <taxon>Prostigmata</taxon>
        <taxon>Anystina</taxon>
        <taxon>Parasitengona</taxon>
        <taxon>Trombiculoidea</taxon>
        <taxon>Trombiculidae</taxon>
        <taxon>Leptotrombidium</taxon>
    </lineage>
</organism>
<dbReference type="OrthoDB" id="6123450at2759"/>
<dbReference type="STRING" id="299467.A0A443SJP6"/>
<protein>
    <submittedName>
        <fullName evidence="2">Chondramide synthase cmdD-like protein</fullName>
    </submittedName>
</protein>
<dbReference type="VEuPathDB" id="VectorBase:LDEU004336"/>
<reference evidence="2 3" key="1">
    <citation type="journal article" date="2018" name="Gigascience">
        <title>Genomes of trombidid mites reveal novel predicted allergens and laterally-transferred genes associated with secondary metabolism.</title>
        <authorList>
            <person name="Dong X."/>
            <person name="Chaisiri K."/>
            <person name="Xia D."/>
            <person name="Armstrong S.D."/>
            <person name="Fang Y."/>
            <person name="Donnelly M.J."/>
            <person name="Kadowaki T."/>
            <person name="McGarry J.W."/>
            <person name="Darby A.C."/>
            <person name="Makepeace B.L."/>
        </authorList>
    </citation>
    <scope>NUCLEOTIDE SEQUENCE [LARGE SCALE GENOMIC DNA]</scope>
    <source>
        <strain evidence="2">UoL-UT</strain>
    </source>
</reference>
<gene>
    <name evidence="2" type="ORF">B4U80_07787</name>
</gene>
<dbReference type="Gene3D" id="3.50.30.10">
    <property type="entry name" value="Phosphohistidine domain"/>
    <property type="match status" value="1"/>
</dbReference>
<accession>A0A443SJP6</accession>
<keyword evidence="3" id="KW-1185">Reference proteome</keyword>
<sequence>LEKRIDVSKLEGAVSIQGTAVTSLVIKGRAYVAPSLEDAQDIQNGDILITYTTDIGWSPYFPIVSGVVTEMGGLNSHGAVIAREFGLPCIVGTIDACLLFKTGDTVLIDGGSGTITKIEEKTEINSN</sequence>
<proteinExistence type="predicted"/>
<dbReference type="EMBL" id="NCKV01001830">
    <property type="protein sequence ID" value="RWS27702.1"/>
    <property type="molecule type" value="Genomic_DNA"/>
</dbReference>
<name>A0A443SJP6_9ACAR</name>
<dbReference type="AlphaFoldDB" id="A0A443SJP6"/>
<evidence type="ECO:0000313" key="2">
    <source>
        <dbReference type="EMBL" id="RWS27702.1"/>
    </source>
</evidence>
<dbReference type="InterPro" id="IPR051549">
    <property type="entry name" value="PEP_Utilizing_Enz"/>
</dbReference>
<dbReference type="InterPro" id="IPR008279">
    <property type="entry name" value="PEP-util_enz_mobile_dom"/>
</dbReference>
<dbReference type="Proteomes" id="UP000288716">
    <property type="component" value="Unassembled WGS sequence"/>
</dbReference>
<evidence type="ECO:0000259" key="1">
    <source>
        <dbReference type="Pfam" id="PF00391"/>
    </source>
</evidence>
<comment type="caution">
    <text evidence="2">The sequence shown here is derived from an EMBL/GenBank/DDBJ whole genome shotgun (WGS) entry which is preliminary data.</text>
</comment>
<evidence type="ECO:0000313" key="3">
    <source>
        <dbReference type="Proteomes" id="UP000288716"/>
    </source>
</evidence>